<dbReference type="RefSeq" id="WP_074941925.1">
    <property type="nucleotide sequence ID" value="NZ_CYSD01000043.1"/>
</dbReference>
<evidence type="ECO:0000313" key="3">
    <source>
        <dbReference type="Proteomes" id="UP000052022"/>
    </source>
</evidence>
<evidence type="ECO:0000256" key="1">
    <source>
        <dbReference type="SAM" id="Coils"/>
    </source>
</evidence>
<dbReference type="EMBL" id="CYSD01000043">
    <property type="protein sequence ID" value="CUH81931.1"/>
    <property type="molecule type" value="Genomic_DNA"/>
</dbReference>
<dbReference type="AlphaFoldDB" id="A0A0P1GJC1"/>
<keyword evidence="1" id="KW-0175">Coiled coil</keyword>
<proteinExistence type="predicted"/>
<name>A0A0P1GJC1_9RHOB</name>
<accession>A0A0P1GJC1</accession>
<dbReference type="OrthoDB" id="7769439at2"/>
<evidence type="ECO:0000313" key="2">
    <source>
        <dbReference type="EMBL" id="CUH81931.1"/>
    </source>
</evidence>
<dbReference type="STRING" id="928856.SAMN04488049_1054"/>
<organism evidence="2 3">
    <name type="scientific">Tritonibacter multivorans</name>
    <dbReference type="NCBI Taxonomy" id="928856"/>
    <lineage>
        <taxon>Bacteria</taxon>
        <taxon>Pseudomonadati</taxon>
        <taxon>Pseudomonadota</taxon>
        <taxon>Alphaproteobacteria</taxon>
        <taxon>Rhodobacterales</taxon>
        <taxon>Paracoccaceae</taxon>
        <taxon>Tritonibacter</taxon>
    </lineage>
</organism>
<keyword evidence="3" id="KW-1185">Reference proteome</keyword>
<feature type="coiled-coil region" evidence="1">
    <location>
        <begin position="60"/>
        <end position="164"/>
    </location>
</feature>
<dbReference type="Proteomes" id="UP000052022">
    <property type="component" value="Unassembled WGS sequence"/>
</dbReference>
<gene>
    <name evidence="2" type="ORF">TRM7557_03660</name>
</gene>
<reference evidence="2 3" key="1">
    <citation type="submission" date="2015-09" db="EMBL/GenBank/DDBJ databases">
        <authorList>
            <consortium name="Swine Surveillance"/>
        </authorList>
    </citation>
    <scope>NUCLEOTIDE SEQUENCE [LARGE SCALE GENOMIC DNA]</scope>
    <source>
        <strain evidence="2 3">CECT 7557</strain>
    </source>
</reference>
<sequence length="221" mass="25013">MSRVMKGSRLQDIAAEVIAKHAPEIVRGMRKSDRIARGDTPSQIYNRSVQQLHQALPAEIAAKAQELEMLTDRVDEMQARVAKLEAKEELNVKETKRLATYRNRLAARVKDYNEAKAALDAKAQKTAQHEAVLEVKEQALKSAVDQLEEQAGRLSRRGEELHQREQDVSRRERILDRLAEDIGKMVSEIAERLGVANSLRAIRDRLKSAREELRDDGPSFG</sequence>
<protein>
    <submittedName>
        <fullName evidence="2">Uncharacterized protein</fullName>
    </submittedName>
</protein>